<evidence type="ECO:0000313" key="2">
    <source>
        <dbReference type="Proteomes" id="UP000789405"/>
    </source>
</evidence>
<protein>
    <submittedName>
        <fullName evidence="1">11280_t:CDS:1</fullName>
    </submittedName>
</protein>
<dbReference type="Proteomes" id="UP000789405">
    <property type="component" value="Unassembled WGS sequence"/>
</dbReference>
<dbReference type="EMBL" id="CAJVPY010025400">
    <property type="protein sequence ID" value="CAG8788205.1"/>
    <property type="molecule type" value="Genomic_DNA"/>
</dbReference>
<organism evidence="1 2">
    <name type="scientific">Dentiscutata erythropus</name>
    <dbReference type="NCBI Taxonomy" id="1348616"/>
    <lineage>
        <taxon>Eukaryota</taxon>
        <taxon>Fungi</taxon>
        <taxon>Fungi incertae sedis</taxon>
        <taxon>Mucoromycota</taxon>
        <taxon>Glomeromycotina</taxon>
        <taxon>Glomeromycetes</taxon>
        <taxon>Diversisporales</taxon>
        <taxon>Gigasporaceae</taxon>
        <taxon>Dentiscutata</taxon>
    </lineage>
</organism>
<dbReference type="AlphaFoldDB" id="A0A9N9JMM7"/>
<reference evidence="1" key="1">
    <citation type="submission" date="2021-06" db="EMBL/GenBank/DDBJ databases">
        <authorList>
            <person name="Kallberg Y."/>
            <person name="Tangrot J."/>
            <person name="Rosling A."/>
        </authorList>
    </citation>
    <scope>NUCLEOTIDE SEQUENCE</scope>
    <source>
        <strain evidence="1">MA453B</strain>
    </source>
</reference>
<evidence type="ECO:0000313" key="1">
    <source>
        <dbReference type="EMBL" id="CAG8788205.1"/>
    </source>
</evidence>
<keyword evidence="2" id="KW-1185">Reference proteome</keyword>
<name>A0A9N9JMM7_9GLOM</name>
<proteinExistence type="predicted"/>
<accession>A0A9N9JMM7</accession>
<sequence>MLLSIYLAIRLSTNVPGIGTSTINSISAWHGHLQMPTLYFHGHSTK</sequence>
<comment type="caution">
    <text evidence="1">The sequence shown here is derived from an EMBL/GenBank/DDBJ whole genome shotgun (WGS) entry which is preliminary data.</text>
</comment>
<feature type="non-terminal residue" evidence="1">
    <location>
        <position position="46"/>
    </location>
</feature>
<gene>
    <name evidence="1" type="ORF">DERYTH_LOCUS20859</name>
</gene>